<organism evidence="3 4">
    <name type="scientific">Notoacmeibacter marinus</name>
    <dbReference type="NCBI Taxonomy" id="1876515"/>
    <lineage>
        <taxon>Bacteria</taxon>
        <taxon>Pseudomonadati</taxon>
        <taxon>Pseudomonadota</taxon>
        <taxon>Alphaproteobacteria</taxon>
        <taxon>Hyphomicrobiales</taxon>
        <taxon>Notoacmeibacteraceae</taxon>
        <taxon>Notoacmeibacter</taxon>
    </lineage>
</organism>
<dbReference type="AlphaFoldDB" id="A0A231UX64"/>
<name>A0A231UX64_9HYPH</name>
<feature type="domain" description="Extensin-like C-terminal" evidence="2">
    <location>
        <begin position="61"/>
        <end position="236"/>
    </location>
</feature>
<comment type="caution">
    <text evidence="3">The sequence shown here is derived from an EMBL/GenBank/DDBJ whole genome shotgun (WGS) entry which is preliminary data.</text>
</comment>
<evidence type="ECO:0000259" key="2">
    <source>
        <dbReference type="Pfam" id="PF06904"/>
    </source>
</evidence>
<dbReference type="Proteomes" id="UP000215405">
    <property type="component" value="Unassembled WGS sequence"/>
</dbReference>
<gene>
    <name evidence="3" type="ORF">B7H23_10465</name>
</gene>
<keyword evidence="4" id="KW-1185">Reference proteome</keyword>
<dbReference type="Pfam" id="PF06904">
    <property type="entry name" value="Extensin-like_C"/>
    <property type="match status" value="1"/>
</dbReference>
<evidence type="ECO:0000313" key="3">
    <source>
        <dbReference type="EMBL" id="OXT00528.1"/>
    </source>
</evidence>
<accession>A0A231UX64</accession>
<reference evidence="4" key="1">
    <citation type="journal article" date="2017" name="Int. J. Syst. Evol. Microbiol.">
        <title>Notoacmeibacter marinus gen. nov., sp. nov., isolated from the gut of a limpet and proposal of Notoacmeibacteraceae fam. nov. in the order Rhizobiales of the class Alphaproteobacteria.</title>
        <authorList>
            <person name="Huang Z."/>
            <person name="Guo F."/>
            <person name="Lai Q."/>
        </authorList>
    </citation>
    <scope>NUCLEOTIDE SEQUENCE [LARGE SCALE GENOMIC DNA]</scope>
    <source>
        <strain evidence="4">XMTR2A4</strain>
    </source>
</reference>
<dbReference type="EMBL" id="NBYO01000002">
    <property type="protein sequence ID" value="OXT00528.1"/>
    <property type="molecule type" value="Genomic_DNA"/>
</dbReference>
<sequence>MVRPFFLPSALALAGALLMLSACGGDSSQYGKSRTYGFAGSLGRTIDGASAPAAMPRQEVECRKRLKRMKVRFTDIAPIHDGPNCGIEWPVQLTRLPGKVEVRPAATVTCQMALATAIWAKKELNPSARWRFFSGVDHIRNGSSYSCRRINGNGKWSAHASGNALDIMEIVLKNGKSVDVRKPGFFSFRQKGLLNAVREDACPYFNTVLGPGYDRAHRDHFHFDLMHRASGHRVCR</sequence>
<dbReference type="RefSeq" id="WP_094077353.1">
    <property type="nucleotide sequence ID" value="NZ_NBYO01000002.1"/>
</dbReference>
<evidence type="ECO:0000256" key="1">
    <source>
        <dbReference type="SAM" id="SignalP"/>
    </source>
</evidence>
<feature type="signal peptide" evidence="1">
    <location>
        <begin position="1"/>
        <end position="24"/>
    </location>
</feature>
<proteinExistence type="predicted"/>
<evidence type="ECO:0000313" key="4">
    <source>
        <dbReference type="Proteomes" id="UP000215405"/>
    </source>
</evidence>
<protein>
    <recommendedName>
        <fullName evidence="2">Extensin-like C-terminal domain-containing protein</fullName>
    </recommendedName>
</protein>
<dbReference type="PROSITE" id="PS51257">
    <property type="entry name" value="PROKAR_LIPOPROTEIN"/>
    <property type="match status" value="1"/>
</dbReference>
<keyword evidence="1" id="KW-0732">Signal</keyword>
<dbReference type="InterPro" id="IPR009683">
    <property type="entry name" value="Extensin-like_C"/>
</dbReference>
<feature type="chain" id="PRO_5012601792" description="Extensin-like C-terminal domain-containing protein" evidence="1">
    <location>
        <begin position="25"/>
        <end position="236"/>
    </location>
</feature>